<organism evidence="1">
    <name type="scientific">Anguilla anguilla</name>
    <name type="common">European freshwater eel</name>
    <name type="synonym">Muraena anguilla</name>
    <dbReference type="NCBI Taxonomy" id="7936"/>
    <lineage>
        <taxon>Eukaryota</taxon>
        <taxon>Metazoa</taxon>
        <taxon>Chordata</taxon>
        <taxon>Craniata</taxon>
        <taxon>Vertebrata</taxon>
        <taxon>Euteleostomi</taxon>
        <taxon>Actinopterygii</taxon>
        <taxon>Neopterygii</taxon>
        <taxon>Teleostei</taxon>
        <taxon>Anguilliformes</taxon>
        <taxon>Anguillidae</taxon>
        <taxon>Anguilla</taxon>
    </lineage>
</organism>
<reference evidence="1" key="2">
    <citation type="journal article" date="2015" name="Fish Shellfish Immunol.">
        <title>Early steps in the European eel (Anguilla anguilla)-Vibrio vulnificus interaction in the gills: Role of the RtxA13 toxin.</title>
        <authorList>
            <person name="Callol A."/>
            <person name="Pajuelo D."/>
            <person name="Ebbesson L."/>
            <person name="Teles M."/>
            <person name="MacKenzie S."/>
            <person name="Amaro C."/>
        </authorList>
    </citation>
    <scope>NUCLEOTIDE SEQUENCE</scope>
</reference>
<dbReference type="EMBL" id="GBXM01005722">
    <property type="protein sequence ID" value="JAI02856.1"/>
    <property type="molecule type" value="Transcribed_RNA"/>
</dbReference>
<dbReference type="AlphaFoldDB" id="A0A0E9XM03"/>
<name>A0A0E9XM03_ANGAN</name>
<sequence length="64" mass="7223">MSLDIRKFFIHWASVKVGTTISHHSPNGWRNTTHSVVLAYLSCSFCAVARVRLSHLSVNLRNSL</sequence>
<accession>A0A0E9XM03</accession>
<proteinExistence type="predicted"/>
<reference evidence="1" key="1">
    <citation type="submission" date="2014-11" db="EMBL/GenBank/DDBJ databases">
        <authorList>
            <person name="Amaro Gonzalez C."/>
        </authorList>
    </citation>
    <scope>NUCLEOTIDE SEQUENCE</scope>
</reference>
<protein>
    <submittedName>
        <fullName evidence="1">Uncharacterized protein</fullName>
    </submittedName>
</protein>
<evidence type="ECO:0000313" key="1">
    <source>
        <dbReference type="EMBL" id="JAI02856.1"/>
    </source>
</evidence>